<name>A0A7C9TSY9_9MICO</name>
<evidence type="ECO:0000256" key="13">
    <source>
        <dbReference type="ARBA" id="ARBA00023136"/>
    </source>
</evidence>
<evidence type="ECO:0000256" key="6">
    <source>
        <dbReference type="ARBA" id="ARBA00022679"/>
    </source>
</evidence>
<keyword evidence="11 14" id="KW-1133">Transmembrane helix</keyword>
<evidence type="ECO:0000256" key="2">
    <source>
        <dbReference type="ARBA" id="ARBA00004651"/>
    </source>
</evidence>
<feature type="transmembrane region" description="Helical" evidence="14">
    <location>
        <begin position="158"/>
        <end position="179"/>
    </location>
</feature>
<keyword evidence="9 16" id="KW-0418">Kinase</keyword>
<dbReference type="Gene3D" id="3.30.565.10">
    <property type="entry name" value="Histidine kinase-like ATPase, C-terminal domain"/>
    <property type="match status" value="1"/>
</dbReference>
<dbReference type="InterPro" id="IPR035965">
    <property type="entry name" value="PAS-like_dom_sf"/>
</dbReference>
<dbReference type="EMBL" id="JAAGWZ010000004">
    <property type="protein sequence ID" value="NEM92341.1"/>
    <property type="molecule type" value="Genomic_DNA"/>
</dbReference>
<dbReference type="InterPro" id="IPR000014">
    <property type="entry name" value="PAS"/>
</dbReference>
<comment type="caution">
    <text evidence="16">The sequence shown here is derived from an EMBL/GenBank/DDBJ whole genome shotgun (WGS) entry which is preliminary data.</text>
</comment>
<evidence type="ECO:0000256" key="8">
    <source>
        <dbReference type="ARBA" id="ARBA00022741"/>
    </source>
</evidence>
<keyword evidence="4" id="KW-1003">Cell membrane</keyword>
<protein>
    <recommendedName>
        <fullName evidence="3">histidine kinase</fullName>
        <ecNumber evidence="3">2.7.13.3</ecNumber>
    </recommendedName>
</protein>
<evidence type="ECO:0000256" key="7">
    <source>
        <dbReference type="ARBA" id="ARBA00022692"/>
    </source>
</evidence>
<dbReference type="GO" id="GO:0005524">
    <property type="term" value="F:ATP binding"/>
    <property type="evidence" value="ECO:0007669"/>
    <property type="project" value="UniProtKB-KW"/>
</dbReference>
<keyword evidence="7 14" id="KW-0812">Transmembrane</keyword>
<organism evidence="16 17">
    <name type="scientific">Galbitalea soli</name>
    <dbReference type="NCBI Taxonomy" id="1268042"/>
    <lineage>
        <taxon>Bacteria</taxon>
        <taxon>Bacillati</taxon>
        <taxon>Actinomycetota</taxon>
        <taxon>Actinomycetes</taxon>
        <taxon>Micrococcales</taxon>
        <taxon>Microbacteriaceae</taxon>
        <taxon>Galbitalea</taxon>
    </lineage>
</organism>
<keyword evidence="10" id="KW-0067">ATP-binding</keyword>
<dbReference type="Gene3D" id="1.10.287.130">
    <property type="match status" value="1"/>
</dbReference>
<comment type="catalytic activity">
    <reaction evidence="1">
        <text>ATP + protein L-histidine = ADP + protein N-phospho-L-histidine.</text>
        <dbReference type="EC" id="2.7.13.3"/>
    </reaction>
</comment>
<dbReference type="SUPFAM" id="SSF55874">
    <property type="entry name" value="ATPase domain of HSP90 chaperone/DNA topoisomerase II/histidine kinase"/>
    <property type="match status" value="1"/>
</dbReference>
<sequence>MFVIQLLAVVVVSGCLTLALWLETSLSAQERATQLSLAVTNTLARDPTVIAAVQGPDPTTALESYTLTVSRATGVDFITIMSPRGIRFTHPDPAQIGRHFLGTISAAQRGRTITETFTGTLGPSVRAVVPIESGGRVVGIVSAGVTLDRVAASLAPRIPLVFALAVVLVLIGSLAAVLARRFLRRVTGSMSPAELTRMVAYYQSVLHSVQEGLILADTRGRVVLYNDEAAELLELPPATDDLRPIATAELHLPDSIAALLVSGARAVEEVHVAGDRVLVVNQEPATPAGDARQAPVGTFMTLRDRTEVQRLSGELASVRTLSEALRAQTHEHANRLHTIVSLLELGRTEQAIELIGQQVEVSQSLADELLGAVGEPALAALLLGKVAQAAERGITLEVDLGEGVAAAPLSAAELVSVVGNLVDNALDAAAAGSPPAWVRVTARGIGDRQELSVEDSGAGPEPRVADRIFDRGVTTKPADERGRGIGLALARGIVESHHGALRVETAPHTRFVAEWPTPGRPG</sequence>
<dbReference type="InterPro" id="IPR003594">
    <property type="entry name" value="HATPase_dom"/>
</dbReference>
<evidence type="ECO:0000256" key="12">
    <source>
        <dbReference type="ARBA" id="ARBA00023012"/>
    </source>
</evidence>
<evidence type="ECO:0000256" key="10">
    <source>
        <dbReference type="ARBA" id="ARBA00022840"/>
    </source>
</evidence>
<keyword evidence="5" id="KW-0597">Phosphoprotein</keyword>
<evidence type="ECO:0000256" key="14">
    <source>
        <dbReference type="SAM" id="Phobius"/>
    </source>
</evidence>
<evidence type="ECO:0000256" key="11">
    <source>
        <dbReference type="ARBA" id="ARBA00022989"/>
    </source>
</evidence>
<keyword evidence="12" id="KW-0902">Two-component regulatory system</keyword>
<dbReference type="SMART" id="SM00387">
    <property type="entry name" value="HATPase_c"/>
    <property type="match status" value="1"/>
</dbReference>
<dbReference type="PANTHER" id="PTHR43547">
    <property type="entry name" value="TWO-COMPONENT HISTIDINE KINASE"/>
    <property type="match status" value="1"/>
</dbReference>
<dbReference type="SUPFAM" id="SSF103190">
    <property type="entry name" value="Sensory domain-like"/>
    <property type="match status" value="1"/>
</dbReference>
<dbReference type="InterPro" id="IPR033463">
    <property type="entry name" value="sCache_3"/>
</dbReference>
<evidence type="ECO:0000256" key="9">
    <source>
        <dbReference type="ARBA" id="ARBA00022777"/>
    </source>
</evidence>
<dbReference type="PANTHER" id="PTHR43547:SF10">
    <property type="entry name" value="SENSOR HISTIDINE KINASE DCUS"/>
    <property type="match status" value="1"/>
</dbReference>
<reference evidence="16 17" key="1">
    <citation type="journal article" date="2014" name="Int. J. Syst. Evol. Microbiol.">
        <title>Description of Galbitalea soli gen. nov., sp. nov., and Frondihabitans sucicola sp. nov.</title>
        <authorList>
            <person name="Kim S.J."/>
            <person name="Lim J.M."/>
            <person name="Ahn J.H."/>
            <person name="Weon H.Y."/>
            <person name="Hamada M."/>
            <person name="Suzuki K."/>
            <person name="Ahn T.Y."/>
            <person name="Kwon S.W."/>
        </authorList>
    </citation>
    <scope>NUCLEOTIDE SEQUENCE [LARGE SCALE GENOMIC DNA]</scope>
    <source>
        <strain evidence="16 17">NBRC 108727</strain>
    </source>
</reference>
<keyword evidence="6" id="KW-0808">Transferase</keyword>
<evidence type="ECO:0000313" key="17">
    <source>
        <dbReference type="Proteomes" id="UP000479756"/>
    </source>
</evidence>
<comment type="subcellular location">
    <subcellularLocation>
        <location evidence="2">Cell membrane</location>
        <topology evidence="2">Multi-pass membrane protein</topology>
    </subcellularLocation>
</comment>
<dbReference type="Pfam" id="PF14689">
    <property type="entry name" value="SPOB_a"/>
    <property type="match status" value="1"/>
</dbReference>
<dbReference type="Pfam" id="PF13188">
    <property type="entry name" value="PAS_8"/>
    <property type="match status" value="1"/>
</dbReference>
<dbReference type="Gene3D" id="3.30.450.20">
    <property type="entry name" value="PAS domain"/>
    <property type="match status" value="2"/>
</dbReference>
<evidence type="ECO:0000259" key="15">
    <source>
        <dbReference type="PROSITE" id="PS50109"/>
    </source>
</evidence>
<dbReference type="Pfam" id="PF02518">
    <property type="entry name" value="HATPase_c"/>
    <property type="match status" value="1"/>
</dbReference>
<evidence type="ECO:0000313" key="16">
    <source>
        <dbReference type="EMBL" id="NEM92341.1"/>
    </source>
</evidence>
<evidence type="ECO:0000256" key="3">
    <source>
        <dbReference type="ARBA" id="ARBA00012438"/>
    </source>
</evidence>
<evidence type="ECO:0000256" key="4">
    <source>
        <dbReference type="ARBA" id="ARBA00022475"/>
    </source>
</evidence>
<dbReference type="InterPro" id="IPR004358">
    <property type="entry name" value="Sig_transdc_His_kin-like_C"/>
</dbReference>
<accession>A0A7C9TSY9</accession>
<dbReference type="PROSITE" id="PS50109">
    <property type="entry name" value="HIS_KIN"/>
    <property type="match status" value="1"/>
</dbReference>
<dbReference type="AlphaFoldDB" id="A0A7C9TSY9"/>
<evidence type="ECO:0000256" key="5">
    <source>
        <dbReference type="ARBA" id="ARBA00022553"/>
    </source>
</evidence>
<dbReference type="InterPro" id="IPR036890">
    <property type="entry name" value="HATPase_C_sf"/>
</dbReference>
<proteinExistence type="predicted"/>
<dbReference type="SUPFAM" id="SSF55785">
    <property type="entry name" value="PYP-like sensor domain (PAS domain)"/>
    <property type="match status" value="1"/>
</dbReference>
<dbReference type="PRINTS" id="PR00344">
    <property type="entry name" value="BCTRLSENSOR"/>
</dbReference>
<dbReference type="InterPro" id="IPR039506">
    <property type="entry name" value="SPOB_a"/>
</dbReference>
<keyword evidence="8" id="KW-0547">Nucleotide-binding</keyword>
<keyword evidence="13 14" id="KW-0472">Membrane</keyword>
<keyword evidence="17" id="KW-1185">Reference proteome</keyword>
<dbReference type="Pfam" id="PF17203">
    <property type="entry name" value="sCache_3_2"/>
    <property type="match status" value="1"/>
</dbReference>
<dbReference type="GO" id="GO:0005886">
    <property type="term" value="C:plasma membrane"/>
    <property type="evidence" value="ECO:0007669"/>
    <property type="project" value="UniProtKB-SubCell"/>
</dbReference>
<evidence type="ECO:0000256" key="1">
    <source>
        <dbReference type="ARBA" id="ARBA00000085"/>
    </source>
</evidence>
<gene>
    <name evidence="16" type="ORF">G3T37_13370</name>
</gene>
<dbReference type="GO" id="GO:0000155">
    <property type="term" value="F:phosphorelay sensor kinase activity"/>
    <property type="evidence" value="ECO:0007669"/>
    <property type="project" value="InterPro"/>
</dbReference>
<dbReference type="EC" id="2.7.13.3" evidence="3"/>
<feature type="domain" description="Histidine kinase" evidence="15">
    <location>
        <begin position="306"/>
        <end position="519"/>
    </location>
</feature>
<dbReference type="InterPro" id="IPR005467">
    <property type="entry name" value="His_kinase_dom"/>
</dbReference>
<dbReference type="Proteomes" id="UP000479756">
    <property type="component" value="Unassembled WGS sequence"/>
</dbReference>
<dbReference type="RefSeq" id="WP_163474380.1">
    <property type="nucleotide sequence ID" value="NZ_JAAGWZ010000004.1"/>
</dbReference>
<dbReference type="InterPro" id="IPR029151">
    <property type="entry name" value="Sensor-like_sf"/>
</dbReference>
<dbReference type="InterPro" id="IPR016120">
    <property type="entry name" value="Sig_transdc_His_kin_SpoOB"/>
</dbReference>
<dbReference type="SUPFAM" id="SSF55890">
    <property type="entry name" value="Sporulation response regulatory protein Spo0B"/>
    <property type="match status" value="1"/>
</dbReference>